<organism evidence="6 7">
    <name type="scientific">Notoacmeibacter ruber</name>
    <dbReference type="NCBI Taxonomy" id="2670375"/>
    <lineage>
        <taxon>Bacteria</taxon>
        <taxon>Pseudomonadati</taxon>
        <taxon>Pseudomonadota</taxon>
        <taxon>Alphaproteobacteria</taxon>
        <taxon>Hyphomicrobiales</taxon>
        <taxon>Notoacmeibacteraceae</taxon>
        <taxon>Notoacmeibacter</taxon>
    </lineage>
</organism>
<evidence type="ECO:0000256" key="3">
    <source>
        <dbReference type="ARBA" id="ARBA00023125"/>
    </source>
</evidence>
<dbReference type="PANTHER" id="PTHR30427:SF1">
    <property type="entry name" value="TRANSCRIPTIONAL ACTIVATOR PROTEIN LYSR"/>
    <property type="match status" value="1"/>
</dbReference>
<dbReference type="Proteomes" id="UP000281094">
    <property type="component" value="Unassembled WGS sequence"/>
</dbReference>
<reference evidence="6 7" key="1">
    <citation type="submission" date="2018-10" db="EMBL/GenBank/DDBJ databases">
        <title>Notoacmeibacter sp. M2BS9Y-3-1, whole genome shotgun sequence.</title>
        <authorList>
            <person name="Tuo L."/>
        </authorList>
    </citation>
    <scope>NUCLEOTIDE SEQUENCE [LARGE SCALE GENOMIC DNA]</scope>
    <source>
        <strain evidence="6 7">M2BS9Y-3-1</strain>
    </source>
</reference>
<dbReference type="GO" id="GO:0010628">
    <property type="term" value="P:positive regulation of gene expression"/>
    <property type="evidence" value="ECO:0007669"/>
    <property type="project" value="TreeGrafter"/>
</dbReference>
<dbReference type="Gene3D" id="3.40.190.290">
    <property type="match status" value="1"/>
</dbReference>
<dbReference type="InterPro" id="IPR036388">
    <property type="entry name" value="WH-like_DNA-bd_sf"/>
</dbReference>
<dbReference type="GO" id="GO:0003700">
    <property type="term" value="F:DNA-binding transcription factor activity"/>
    <property type="evidence" value="ECO:0007669"/>
    <property type="project" value="InterPro"/>
</dbReference>
<dbReference type="InterPro" id="IPR000847">
    <property type="entry name" value="LysR_HTH_N"/>
</dbReference>
<proteinExistence type="inferred from homology"/>
<dbReference type="Pfam" id="PF03466">
    <property type="entry name" value="LysR_substrate"/>
    <property type="match status" value="1"/>
</dbReference>
<dbReference type="InterPro" id="IPR036390">
    <property type="entry name" value="WH_DNA-bd_sf"/>
</dbReference>
<keyword evidence="4" id="KW-0804">Transcription</keyword>
<dbReference type="AlphaFoldDB" id="A0A3L7J3Z4"/>
<dbReference type="InterPro" id="IPR037424">
    <property type="entry name" value="NocR_PBP2"/>
</dbReference>
<keyword evidence="3" id="KW-0238">DNA-binding</keyword>
<dbReference type="CDD" id="cd08415">
    <property type="entry name" value="PBP2_LysR_opines_like"/>
    <property type="match status" value="1"/>
</dbReference>
<dbReference type="PRINTS" id="PR00039">
    <property type="entry name" value="HTHLYSR"/>
</dbReference>
<comment type="similarity">
    <text evidence="1">Belongs to the LysR transcriptional regulatory family.</text>
</comment>
<dbReference type="Gene3D" id="1.10.10.10">
    <property type="entry name" value="Winged helix-like DNA-binding domain superfamily/Winged helix DNA-binding domain"/>
    <property type="match status" value="1"/>
</dbReference>
<keyword evidence="2" id="KW-0805">Transcription regulation</keyword>
<dbReference type="InterPro" id="IPR005119">
    <property type="entry name" value="LysR_subst-bd"/>
</dbReference>
<comment type="caution">
    <text evidence="6">The sequence shown here is derived from an EMBL/GenBank/DDBJ whole genome shotgun (WGS) entry which is preliminary data.</text>
</comment>
<evidence type="ECO:0000313" key="6">
    <source>
        <dbReference type="EMBL" id="RLQ85200.1"/>
    </source>
</evidence>
<accession>A0A3L7J3Z4</accession>
<gene>
    <name evidence="6" type="ORF">D8780_14645</name>
</gene>
<protein>
    <submittedName>
        <fullName evidence="6">LysR family transcriptional regulator</fullName>
    </submittedName>
</protein>
<evidence type="ECO:0000259" key="5">
    <source>
        <dbReference type="PROSITE" id="PS50931"/>
    </source>
</evidence>
<keyword evidence="7" id="KW-1185">Reference proteome</keyword>
<name>A0A3L7J3Z4_9HYPH</name>
<evidence type="ECO:0000256" key="2">
    <source>
        <dbReference type="ARBA" id="ARBA00023015"/>
    </source>
</evidence>
<evidence type="ECO:0000256" key="4">
    <source>
        <dbReference type="ARBA" id="ARBA00023163"/>
    </source>
</evidence>
<dbReference type="SUPFAM" id="SSF53850">
    <property type="entry name" value="Periplasmic binding protein-like II"/>
    <property type="match status" value="1"/>
</dbReference>
<dbReference type="PANTHER" id="PTHR30427">
    <property type="entry name" value="TRANSCRIPTIONAL ACTIVATOR PROTEIN LYSR"/>
    <property type="match status" value="1"/>
</dbReference>
<dbReference type="PROSITE" id="PS50931">
    <property type="entry name" value="HTH_LYSR"/>
    <property type="match status" value="1"/>
</dbReference>
<dbReference type="GO" id="GO:0043565">
    <property type="term" value="F:sequence-specific DNA binding"/>
    <property type="evidence" value="ECO:0007669"/>
    <property type="project" value="TreeGrafter"/>
</dbReference>
<evidence type="ECO:0000313" key="7">
    <source>
        <dbReference type="Proteomes" id="UP000281094"/>
    </source>
</evidence>
<feature type="domain" description="HTH lysR-type" evidence="5">
    <location>
        <begin position="4"/>
        <end position="61"/>
    </location>
</feature>
<dbReference type="Pfam" id="PF00126">
    <property type="entry name" value="HTH_1"/>
    <property type="match status" value="1"/>
</dbReference>
<evidence type="ECO:0000256" key="1">
    <source>
        <dbReference type="ARBA" id="ARBA00009437"/>
    </source>
</evidence>
<sequence>MRDPTLRQLEALMAVVETGTVSQAADLLRISQPAASKLLQDLEANTALELFERESGRLIPTGRGMRLYEEVERIFGGVRQLARAVEAIRREERGHIFVGVMPALSGAFVTRALAAFQKNHPDVFITIESRSSQFLTDAVLLRRLDIALVISSIEHPSISVDTLKSPPAVAVLPEGHPLMAKSVLRPADFEDTPFVAFSPTSMMRRKVDAAFEEAGLNCNIVMEANTAPNVAELVAGGMGVTVADPLAMEIVAGRVVVRPFLPEVSFEYSLMRPVRARNSVLVEDFVRHVQAAAADTKVLA</sequence>
<dbReference type="EMBL" id="RCWN01000002">
    <property type="protein sequence ID" value="RLQ85200.1"/>
    <property type="molecule type" value="Genomic_DNA"/>
</dbReference>
<dbReference type="SUPFAM" id="SSF46785">
    <property type="entry name" value="Winged helix' DNA-binding domain"/>
    <property type="match status" value="1"/>
</dbReference>